<proteinExistence type="predicted"/>
<evidence type="ECO:0000313" key="2">
    <source>
        <dbReference type="Proteomes" id="UP001239111"/>
    </source>
</evidence>
<dbReference type="EMBL" id="CM056742">
    <property type="protein sequence ID" value="KAJ8676002.1"/>
    <property type="molecule type" value="Genomic_DNA"/>
</dbReference>
<evidence type="ECO:0000313" key="1">
    <source>
        <dbReference type="EMBL" id="KAJ8676002.1"/>
    </source>
</evidence>
<name>A0ACC2P0N8_9HYME</name>
<dbReference type="Proteomes" id="UP001239111">
    <property type="component" value="Chromosome 2"/>
</dbReference>
<organism evidence="1 2">
    <name type="scientific">Eretmocerus hayati</name>
    <dbReference type="NCBI Taxonomy" id="131215"/>
    <lineage>
        <taxon>Eukaryota</taxon>
        <taxon>Metazoa</taxon>
        <taxon>Ecdysozoa</taxon>
        <taxon>Arthropoda</taxon>
        <taxon>Hexapoda</taxon>
        <taxon>Insecta</taxon>
        <taxon>Pterygota</taxon>
        <taxon>Neoptera</taxon>
        <taxon>Endopterygota</taxon>
        <taxon>Hymenoptera</taxon>
        <taxon>Apocrita</taxon>
        <taxon>Proctotrupomorpha</taxon>
        <taxon>Chalcidoidea</taxon>
        <taxon>Aphelinidae</taxon>
        <taxon>Aphelininae</taxon>
        <taxon>Eretmocerus</taxon>
    </lineage>
</organism>
<reference evidence="1" key="1">
    <citation type="submission" date="2023-04" db="EMBL/GenBank/DDBJ databases">
        <title>A chromosome-level genome assembly of the parasitoid wasp Eretmocerus hayati.</title>
        <authorList>
            <person name="Zhong Y."/>
            <person name="Liu S."/>
            <person name="Liu Y."/>
        </authorList>
    </citation>
    <scope>NUCLEOTIDE SEQUENCE</scope>
    <source>
        <strain evidence="1">ZJU_SS_LIU_2023</strain>
    </source>
</reference>
<sequence>MVRSVLFRLVAPVLASGETLSAGISLDLEVDARGLELAGGAIVGTRIMRGTRVGLCADFGFACSVTLLTVSPDLEHAAGTFALRGGLINLRSETKTESLVEGVFDVTMDGAGARALFGEGVDSDDNGGNGSCMMFEVAGEDSGTAGYCRVGNGAGGKLGQGC</sequence>
<protein>
    <submittedName>
        <fullName evidence="1">Uncharacterized protein</fullName>
    </submittedName>
</protein>
<gene>
    <name evidence="1" type="ORF">QAD02_011788</name>
</gene>
<keyword evidence="2" id="KW-1185">Reference proteome</keyword>
<comment type="caution">
    <text evidence="1">The sequence shown here is derived from an EMBL/GenBank/DDBJ whole genome shotgun (WGS) entry which is preliminary data.</text>
</comment>
<accession>A0ACC2P0N8</accession>